<dbReference type="Gene3D" id="3.40.50.1820">
    <property type="entry name" value="alpha/beta hydrolase"/>
    <property type="match status" value="1"/>
</dbReference>
<dbReference type="AlphaFoldDB" id="A0A1G9Q834"/>
<dbReference type="STRING" id="633440.SAMN05421869_13584"/>
<proteinExistence type="predicted"/>
<dbReference type="SUPFAM" id="SSF53474">
    <property type="entry name" value="alpha/beta-Hydrolases"/>
    <property type="match status" value="1"/>
</dbReference>
<evidence type="ECO:0000313" key="5">
    <source>
        <dbReference type="Proteomes" id="UP000199202"/>
    </source>
</evidence>
<feature type="chain" id="PRO_5039476434" evidence="1">
    <location>
        <begin position="24"/>
        <end position="465"/>
    </location>
</feature>
<sequence>MNITRALAAAVTLVALCQFPATAAAREGALSWGDCPGGDGATGMRCATLRVPVDWSRPGGRRIELKLGRLAATGSRPAKGTVLANFGAGAPGIAYLRDVPGVSAAFTQLRQSMDIVTWDPRGYTNGYSTHLPCEIKRATDPVLPTDQAGFDRIAAGNRADAAPCHDPDPRLFDSIGSVTHARDMEAIRRALGDSKINLFMGSYGGVFGQAYARLFPKRIRTMVLDGTGNMTDPEKENAARARDSELRLRRFLAWCADEPSCVLRGKDVPRLWQDLVARADRVPLQPGGFDGVKLQDYLGQALITQGPEQWPATAEAIAAAARGDASGFAALPAPGGPNPDVIACQDMPRPAGHAALKAAMKRLRDLAPNTGTGGTTVTRLPCIGYPAPVTFPTGPLPKTVPPLLGVGTWADFPGTERVIRQVRGSATIYHDGPGHEIYLSGNACVTEKVNAYFVGKILPAPGTEC</sequence>
<feature type="domain" description="AB hydrolase-1" evidence="2">
    <location>
        <begin position="114"/>
        <end position="274"/>
    </location>
</feature>
<dbReference type="Pfam" id="PF00561">
    <property type="entry name" value="Abhydrolase_1"/>
    <property type="match status" value="1"/>
</dbReference>
<dbReference type="Proteomes" id="UP000199202">
    <property type="component" value="Unassembled WGS sequence"/>
</dbReference>
<accession>A0A1G9Q834</accession>
<protein>
    <submittedName>
        <fullName evidence="4">TAP-like protein</fullName>
    </submittedName>
</protein>
<feature type="domain" description="Peptidase S33 tripeptidyl aminopeptidase-like C-terminal" evidence="3">
    <location>
        <begin position="382"/>
        <end position="465"/>
    </location>
</feature>
<evidence type="ECO:0000259" key="2">
    <source>
        <dbReference type="Pfam" id="PF00561"/>
    </source>
</evidence>
<dbReference type="GO" id="GO:0003824">
    <property type="term" value="F:catalytic activity"/>
    <property type="evidence" value="ECO:0007669"/>
    <property type="project" value="UniProtKB-ARBA"/>
</dbReference>
<gene>
    <name evidence="4" type="ORF">SAMN05421869_13584</name>
</gene>
<name>A0A1G9Q834_9ACTN</name>
<evidence type="ECO:0000259" key="3">
    <source>
        <dbReference type="Pfam" id="PF08386"/>
    </source>
</evidence>
<evidence type="ECO:0000313" key="4">
    <source>
        <dbReference type="EMBL" id="SDM07208.1"/>
    </source>
</evidence>
<keyword evidence="1" id="KW-0732">Signal</keyword>
<organism evidence="4 5">
    <name type="scientific">Nonomuraea jiangxiensis</name>
    <dbReference type="NCBI Taxonomy" id="633440"/>
    <lineage>
        <taxon>Bacteria</taxon>
        <taxon>Bacillati</taxon>
        <taxon>Actinomycetota</taxon>
        <taxon>Actinomycetes</taxon>
        <taxon>Streptosporangiales</taxon>
        <taxon>Streptosporangiaceae</taxon>
        <taxon>Nonomuraea</taxon>
    </lineage>
</organism>
<dbReference type="RefSeq" id="WP_176993759.1">
    <property type="nucleotide sequence ID" value="NZ_FNDJ01000035.1"/>
</dbReference>
<keyword evidence="5" id="KW-1185">Reference proteome</keyword>
<dbReference type="InterPro" id="IPR029058">
    <property type="entry name" value="AB_hydrolase_fold"/>
</dbReference>
<evidence type="ECO:0000256" key="1">
    <source>
        <dbReference type="SAM" id="SignalP"/>
    </source>
</evidence>
<dbReference type="EMBL" id="FNDJ01000035">
    <property type="protein sequence ID" value="SDM07208.1"/>
    <property type="molecule type" value="Genomic_DNA"/>
</dbReference>
<dbReference type="InterPro" id="IPR000073">
    <property type="entry name" value="AB_hydrolase_1"/>
</dbReference>
<reference evidence="4 5" key="1">
    <citation type="submission" date="2016-10" db="EMBL/GenBank/DDBJ databases">
        <authorList>
            <person name="de Groot N.N."/>
        </authorList>
    </citation>
    <scope>NUCLEOTIDE SEQUENCE [LARGE SCALE GENOMIC DNA]</scope>
    <source>
        <strain evidence="4 5">CGMCC 4.6533</strain>
    </source>
</reference>
<dbReference type="Pfam" id="PF08386">
    <property type="entry name" value="Abhydrolase_4"/>
    <property type="match status" value="1"/>
</dbReference>
<dbReference type="InterPro" id="IPR013595">
    <property type="entry name" value="Pept_S33_TAP-like_C"/>
</dbReference>
<feature type="signal peptide" evidence="1">
    <location>
        <begin position="1"/>
        <end position="23"/>
    </location>
</feature>